<keyword evidence="2" id="KW-0812">Transmembrane</keyword>
<feature type="transmembrane region" description="Helical" evidence="2">
    <location>
        <begin position="620"/>
        <end position="639"/>
    </location>
</feature>
<keyword evidence="2" id="KW-0472">Membrane</keyword>
<dbReference type="EMBL" id="NAJL01000006">
    <property type="protein sequence ID" value="TKA32121.1"/>
    <property type="molecule type" value="Genomic_DNA"/>
</dbReference>
<comment type="caution">
    <text evidence="5">The sequence shown here is derived from an EMBL/GenBank/DDBJ whole genome shotgun (WGS) entry which is preliminary data.</text>
</comment>
<dbReference type="InterPro" id="IPR056336">
    <property type="entry name" value="YVC1_C"/>
</dbReference>
<dbReference type="PANTHER" id="PTHR35859:SF1">
    <property type="entry name" value="NONSELECTIVE CATION CHANNEL PROTEIN"/>
    <property type="match status" value="1"/>
</dbReference>
<reference evidence="5 6" key="1">
    <citation type="submission" date="2017-03" db="EMBL/GenBank/DDBJ databases">
        <title>Genomes of endolithic fungi from Antarctica.</title>
        <authorList>
            <person name="Coleine C."/>
            <person name="Masonjones S."/>
            <person name="Stajich J.E."/>
        </authorList>
    </citation>
    <scope>NUCLEOTIDE SEQUENCE [LARGE SCALE GENOMIC DNA]</scope>
    <source>
        <strain evidence="5 6">CCFEE 6315</strain>
    </source>
</reference>
<feature type="transmembrane region" description="Helical" evidence="2">
    <location>
        <begin position="471"/>
        <end position="492"/>
    </location>
</feature>
<dbReference type="InterPro" id="IPR052971">
    <property type="entry name" value="TRP_calcium_channel"/>
</dbReference>
<feature type="region of interest" description="Disordered" evidence="1">
    <location>
        <begin position="75"/>
        <end position="108"/>
    </location>
</feature>
<dbReference type="OrthoDB" id="2373987at2759"/>
<feature type="transmembrane region" description="Helical" evidence="2">
    <location>
        <begin position="336"/>
        <end position="355"/>
    </location>
</feature>
<dbReference type="PANTHER" id="PTHR35859">
    <property type="entry name" value="NONSELECTIVE CATION CHANNEL PROTEIN"/>
    <property type="match status" value="1"/>
</dbReference>
<feature type="region of interest" description="Disordered" evidence="1">
    <location>
        <begin position="1"/>
        <end position="59"/>
    </location>
</feature>
<feature type="domain" description="YVC1 N-terminal linker helical" evidence="3">
    <location>
        <begin position="115"/>
        <end position="307"/>
    </location>
</feature>
<name>A0A4U0U9U7_9PEZI</name>
<feature type="compositionally biased region" description="Acidic residues" evidence="1">
    <location>
        <begin position="81"/>
        <end position="91"/>
    </location>
</feature>
<evidence type="ECO:0008006" key="7">
    <source>
        <dbReference type="Google" id="ProtNLM"/>
    </source>
</evidence>
<feature type="transmembrane region" description="Helical" evidence="2">
    <location>
        <begin position="591"/>
        <end position="608"/>
    </location>
</feature>
<evidence type="ECO:0000259" key="4">
    <source>
        <dbReference type="Pfam" id="PF23317"/>
    </source>
</evidence>
<evidence type="ECO:0000256" key="2">
    <source>
        <dbReference type="SAM" id="Phobius"/>
    </source>
</evidence>
<dbReference type="AlphaFoldDB" id="A0A4U0U9U7"/>
<dbReference type="Proteomes" id="UP000308549">
    <property type="component" value="Unassembled WGS sequence"/>
</dbReference>
<feature type="transmembrane region" description="Helical" evidence="2">
    <location>
        <begin position="401"/>
        <end position="419"/>
    </location>
</feature>
<dbReference type="Pfam" id="PF23190">
    <property type="entry name" value="LHD_TRPY1"/>
    <property type="match status" value="1"/>
</dbReference>
<gene>
    <name evidence="5" type="ORF">B0A50_01369</name>
</gene>
<accession>A0A4U0U9U7</accession>
<sequence length="759" mass="86866">MQPNLETSSSARPTVLEDGRLHSSQSGLDSETDGAGSGHITMEEPRRPAMLKRNTMRGESMKSIRETLRLARTREEQETLLGDEEQADDDGCYPPRQSDAPRVPNPHRSLPIYTTIHKVRRLVLASIDDPYSVEQLKSPRMNVAVVRPLVDHLYDPDDVSIVYCLLVNRVQFLREQAYQAHHQTVNITRANLCELIASRVLRRFDEDHEGREGLLKVAHVLVAGFEPFQGAPRQVLQDSRNPLHWSVRWKLARPEYNNMLTALEVAIVGEAKSFLTSSACQKIVDNVYRGRIIYTPTSFIDILPDHYKNRGISLYDPRKAPLLNQYRLIVPRTRNIIEVGQFVLLLILYILMMVNKAQTIGPKHLKFTVYEFVFDVYAFGWVLDEIASILEHGWTVHTENLWSFLDITFVVIFGSYFGLRMHGLALNDGTWSKLAIDIMSMAMPVMLPRLAFCLMPENMLFISLRAMMADFTFLTVLAAWCFGGFLISMRWLSEGADGYIHGHPLIMIAKWMLWIWFGLDGTGVQRSVEFHWFLGPTLMITFAFLGNTLFLTILVAMLSNTYHGLAQNATAEIQFRRAVLTFEGVKSDALFAYRPPFNVAALALLLPMKWCLSPRWFHKVNITAVRVLNAPILLLVSLYERRYLWKRNRFVSPPRKHTWLHMWERFGAHGDLQAVFDTEPPQEVVDEMDDIDDILGEGEGWDGMGGYVGMLRARRDSRAVSESSGVWGARPRTHEHNADLWRRRSMMRSDNMSVDGAQE</sequence>
<feature type="domain" description="Calcium channel YVC1-like C-terminal transmembrane" evidence="4">
    <location>
        <begin position="342"/>
        <end position="644"/>
    </location>
</feature>
<evidence type="ECO:0000313" key="6">
    <source>
        <dbReference type="Proteomes" id="UP000308549"/>
    </source>
</evidence>
<dbReference type="InterPro" id="IPR056337">
    <property type="entry name" value="LHD_YVC1"/>
</dbReference>
<dbReference type="Pfam" id="PF23317">
    <property type="entry name" value="YVC1_C"/>
    <property type="match status" value="1"/>
</dbReference>
<evidence type="ECO:0000256" key="1">
    <source>
        <dbReference type="SAM" id="MobiDB-lite"/>
    </source>
</evidence>
<protein>
    <recommendedName>
        <fullName evidence="7">Receptor-activated Ca2+-permeable cation channel</fullName>
    </recommendedName>
</protein>
<keyword evidence="6" id="KW-1185">Reference proteome</keyword>
<feature type="transmembrane region" description="Helical" evidence="2">
    <location>
        <begin position="367"/>
        <end position="389"/>
    </location>
</feature>
<feature type="transmembrane region" description="Helical" evidence="2">
    <location>
        <begin position="499"/>
        <end position="517"/>
    </location>
</feature>
<evidence type="ECO:0000259" key="3">
    <source>
        <dbReference type="Pfam" id="PF23190"/>
    </source>
</evidence>
<proteinExistence type="predicted"/>
<organism evidence="5 6">
    <name type="scientific">Salinomyces thailandicus</name>
    <dbReference type="NCBI Taxonomy" id="706561"/>
    <lineage>
        <taxon>Eukaryota</taxon>
        <taxon>Fungi</taxon>
        <taxon>Dikarya</taxon>
        <taxon>Ascomycota</taxon>
        <taxon>Pezizomycotina</taxon>
        <taxon>Dothideomycetes</taxon>
        <taxon>Dothideomycetidae</taxon>
        <taxon>Mycosphaerellales</taxon>
        <taxon>Teratosphaeriaceae</taxon>
        <taxon>Salinomyces</taxon>
    </lineage>
</organism>
<feature type="transmembrane region" description="Helical" evidence="2">
    <location>
        <begin position="537"/>
        <end position="558"/>
    </location>
</feature>
<feature type="compositionally biased region" description="Polar residues" evidence="1">
    <location>
        <begin position="1"/>
        <end position="12"/>
    </location>
</feature>
<keyword evidence="2" id="KW-1133">Transmembrane helix</keyword>
<evidence type="ECO:0000313" key="5">
    <source>
        <dbReference type="EMBL" id="TKA32121.1"/>
    </source>
</evidence>